<organism evidence="5 6">
    <name type="scientific">Leifsonia shinshuensis</name>
    <dbReference type="NCBI Taxonomy" id="150026"/>
    <lineage>
        <taxon>Bacteria</taxon>
        <taxon>Bacillati</taxon>
        <taxon>Actinomycetota</taxon>
        <taxon>Actinomycetes</taxon>
        <taxon>Micrococcales</taxon>
        <taxon>Microbacteriaceae</taxon>
        <taxon>Leifsonia</taxon>
    </lineage>
</organism>
<sequence>MSTHATRALALDFSWQLAELNRPEDYLDAAAELLGRLIPSAGVSRGHLDSDAGVYEHRGWPPDAFVIDAMSDRMVASYADHPMIVSYFPAVDRDRGRPRRTSDIVSLSDLRRTAAYAQILRPLGWLNQLTIMTEHSGPTTGTLWVFDRGGAEFTDEEVDIARMLQPVMTMFEAAPAARRLVGAGPVGLTPREAQVLRCVARGLTARATGSYLRITEGTVHKHLENAYRKLGATNRVVAVDSARRAGII</sequence>
<dbReference type="Proteomes" id="UP000515511">
    <property type="component" value="Chromosome"/>
</dbReference>
<dbReference type="EMBL" id="CP043641">
    <property type="protein sequence ID" value="QNE36407.1"/>
    <property type="molecule type" value="Genomic_DNA"/>
</dbReference>
<dbReference type="PROSITE" id="PS50043">
    <property type="entry name" value="HTH_LUXR_2"/>
    <property type="match status" value="1"/>
</dbReference>
<dbReference type="KEGG" id="lse:F1C12_15660"/>
<dbReference type="GO" id="GO:0006355">
    <property type="term" value="P:regulation of DNA-templated transcription"/>
    <property type="evidence" value="ECO:0007669"/>
    <property type="project" value="InterPro"/>
</dbReference>
<dbReference type="AlphaFoldDB" id="A0A7G6YD42"/>
<keyword evidence="2" id="KW-0238">DNA-binding</keyword>
<dbReference type="RefSeq" id="WP_185275844.1">
    <property type="nucleotide sequence ID" value="NZ_CP043641.1"/>
</dbReference>
<protein>
    <submittedName>
        <fullName evidence="5">Helix-turn-helix transcriptional regulator</fullName>
    </submittedName>
</protein>
<name>A0A7G6YD42_9MICO</name>
<accession>A0A7G6YD42</accession>
<evidence type="ECO:0000313" key="6">
    <source>
        <dbReference type="Proteomes" id="UP000515511"/>
    </source>
</evidence>
<dbReference type="Pfam" id="PF00196">
    <property type="entry name" value="GerE"/>
    <property type="match status" value="1"/>
</dbReference>
<evidence type="ECO:0000313" key="5">
    <source>
        <dbReference type="EMBL" id="QNE36407.1"/>
    </source>
</evidence>
<dbReference type="Gene3D" id="1.10.10.10">
    <property type="entry name" value="Winged helix-like DNA-binding domain superfamily/Winged helix DNA-binding domain"/>
    <property type="match status" value="1"/>
</dbReference>
<dbReference type="InterPro" id="IPR036388">
    <property type="entry name" value="WH-like_DNA-bd_sf"/>
</dbReference>
<dbReference type="SMART" id="SM00421">
    <property type="entry name" value="HTH_LUXR"/>
    <property type="match status" value="1"/>
</dbReference>
<dbReference type="PANTHER" id="PTHR44688:SF16">
    <property type="entry name" value="DNA-BINDING TRANSCRIPTIONAL ACTIVATOR DEVR_DOSR"/>
    <property type="match status" value="1"/>
</dbReference>
<dbReference type="GO" id="GO:0003677">
    <property type="term" value="F:DNA binding"/>
    <property type="evidence" value="ECO:0007669"/>
    <property type="project" value="UniProtKB-KW"/>
</dbReference>
<evidence type="ECO:0000256" key="3">
    <source>
        <dbReference type="ARBA" id="ARBA00023163"/>
    </source>
</evidence>
<evidence type="ECO:0000256" key="2">
    <source>
        <dbReference type="ARBA" id="ARBA00023125"/>
    </source>
</evidence>
<evidence type="ECO:0000259" key="4">
    <source>
        <dbReference type="PROSITE" id="PS50043"/>
    </source>
</evidence>
<feature type="domain" description="HTH luxR-type" evidence="4">
    <location>
        <begin position="181"/>
        <end position="246"/>
    </location>
</feature>
<keyword evidence="1" id="KW-0805">Transcription regulation</keyword>
<gene>
    <name evidence="5" type="ORF">F1C12_15660</name>
</gene>
<dbReference type="InterPro" id="IPR000792">
    <property type="entry name" value="Tscrpt_reg_LuxR_C"/>
</dbReference>
<dbReference type="PANTHER" id="PTHR44688">
    <property type="entry name" value="DNA-BINDING TRANSCRIPTIONAL ACTIVATOR DEVR_DOSR"/>
    <property type="match status" value="1"/>
</dbReference>
<keyword evidence="3" id="KW-0804">Transcription</keyword>
<dbReference type="PRINTS" id="PR00038">
    <property type="entry name" value="HTHLUXR"/>
</dbReference>
<dbReference type="InterPro" id="IPR016032">
    <property type="entry name" value="Sig_transdc_resp-reg_C-effctor"/>
</dbReference>
<dbReference type="SUPFAM" id="SSF46894">
    <property type="entry name" value="C-terminal effector domain of the bipartite response regulators"/>
    <property type="match status" value="1"/>
</dbReference>
<evidence type="ECO:0000256" key="1">
    <source>
        <dbReference type="ARBA" id="ARBA00023015"/>
    </source>
</evidence>
<dbReference type="CDD" id="cd06170">
    <property type="entry name" value="LuxR_C_like"/>
    <property type="match status" value="1"/>
</dbReference>
<proteinExistence type="predicted"/>
<reference evidence="6" key="1">
    <citation type="submission" date="2019-09" db="EMBL/GenBank/DDBJ databases">
        <title>Antimicrobial potential of Antarctic Bacteria.</title>
        <authorList>
            <person name="Benaud N."/>
            <person name="Edwards R.J."/>
            <person name="Ferrari B.C."/>
        </authorList>
    </citation>
    <scope>NUCLEOTIDE SEQUENCE [LARGE SCALE GENOMIC DNA]</scope>
    <source>
        <strain evidence="6">INR9</strain>
    </source>
</reference>